<dbReference type="FunCoup" id="A0A6P8II96">
    <property type="interactions" value="1031"/>
</dbReference>
<dbReference type="PANTHER" id="PTHR48438:SF1">
    <property type="entry name" value="ALPHA-(1,3)-FUCOSYLTRANSFERASE C-RELATED"/>
    <property type="match status" value="1"/>
</dbReference>
<dbReference type="OrthoDB" id="427096at2759"/>
<evidence type="ECO:0000259" key="13">
    <source>
        <dbReference type="Pfam" id="PF00852"/>
    </source>
</evidence>
<dbReference type="Pfam" id="PF17039">
    <property type="entry name" value="Glyco_tran_10_N"/>
    <property type="match status" value="1"/>
</dbReference>
<name>A0A6P8II96_ACTTE</name>
<evidence type="ECO:0000256" key="4">
    <source>
        <dbReference type="ARBA" id="ARBA00022676"/>
    </source>
</evidence>
<dbReference type="Proteomes" id="UP000515163">
    <property type="component" value="Unplaced"/>
</dbReference>
<proteinExistence type="inferred from homology"/>
<keyword evidence="9 12" id="KW-0333">Golgi apparatus</keyword>
<protein>
    <recommendedName>
        <fullName evidence="12">Fucosyltransferase</fullName>
        <ecNumber evidence="12">2.4.1.-</ecNumber>
    </recommendedName>
</protein>
<keyword evidence="5 12" id="KW-0808">Transferase</keyword>
<dbReference type="InParanoid" id="A0A6P8II96"/>
<evidence type="ECO:0000256" key="7">
    <source>
        <dbReference type="ARBA" id="ARBA00022968"/>
    </source>
</evidence>
<dbReference type="EC" id="2.4.1.-" evidence="12"/>
<evidence type="ECO:0000256" key="5">
    <source>
        <dbReference type="ARBA" id="ARBA00022679"/>
    </source>
</evidence>
<dbReference type="InterPro" id="IPR001503">
    <property type="entry name" value="Glyco_trans_10"/>
</dbReference>
<dbReference type="SUPFAM" id="SSF53756">
    <property type="entry name" value="UDP-Glycosyltransferase/glycogen phosphorylase"/>
    <property type="match status" value="1"/>
</dbReference>
<gene>
    <name evidence="16" type="primary">LOC116301467</name>
</gene>
<evidence type="ECO:0000256" key="8">
    <source>
        <dbReference type="ARBA" id="ARBA00022989"/>
    </source>
</evidence>
<keyword evidence="4 12" id="KW-0328">Glycosyltransferase</keyword>
<keyword evidence="10" id="KW-0472">Membrane</keyword>
<dbReference type="GO" id="GO:0008417">
    <property type="term" value="F:fucosyltransferase activity"/>
    <property type="evidence" value="ECO:0007669"/>
    <property type="project" value="InterPro"/>
</dbReference>
<evidence type="ECO:0000256" key="2">
    <source>
        <dbReference type="ARBA" id="ARBA00004922"/>
    </source>
</evidence>
<dbReference type="GeneID" id="116301467"/>
<keyword evidence="15" id="KW-1185">Reference proteome</keyword>
<dbReference type="InterPro" id="IPR055270">
    <property type="entry name" value="Glyco_tran_10_C"/>
</dbReference>
<dbReference type="InterPro" id="IPR031481">
    <property type="entry name" value="Glyco_tran_10_N"/>
</dbReference>
<dbReference type="PANTHER" id="PTHR48438">
    <property type="entry name" value="ALPHA-(1,3)-FUCOSYLTRANSFERASE C-RELATED"/>
    <property type="match status" value="1"/>
</dbReference>
<dbReference type="GO" id="GO:0032580">
    <property type="term" value="C:Golgi cisterna membrane"/>
    <property type="evidence" value="ECO:0007669"/>
    <property type="project" value="UniProtKB-SubCell"/>
</dbReference>
<evidence type="ECO:0000256" key="11">
    <source>
        <dbReference type="ARBA" id="ARBA00023180"/>
    </source>
</evidence>
<dbReference type="InterPro" id="IPR038577">
    <property type="entry name" value="GT10-like_C_sf"/>
</dbReference>
<evidence type="ECO:0000256" key="6">
    <source>
        <dbReference type="ARBA" id="ARBA00022692"/>
    </source>
</evidence>
<accession>A0A6P8II96</accession>
<dbReference type="FunFam" id="3.40.50.11660:FF:000006">
    <property type="entry name" value="Alpha-(1,3)-fucosyltransferase C"/>
    <property type="match status" value="1"/>
</dbReference>
<evidence type="ECO:0000256" key="12">
    <source>
        <dbReference type="RuleBase" id="RU003832"/>
    </source>
</evidence>
<evidence type="ECO:0000256" key="10">
    <source>
        <dbReference type="ARBA" id="ARBA00023136"/>
    </source>
</evidence>
<organism evidence="15 16">
    <name type="scientific">Actinia tenebrosa</name>
    <name type="common">Australian red waratah sea anemone</name>
    <dbReference type="NCBI Taxonomy" id="6105"/>
    <lineage>
        <taxon>Eukaryota</taxon>
        <taxon>Metazoa</taxon>
        <taxon>Cnidaria</taxon>
        <taxon>Anthozoa</taxon>
        <taxon>Hexacorallia</taxon>
        <taxon>Actiniaria</taxon>
        <taxon>Actiniidae</taxon>
        <taxon>Actinia</taxon>
    </lineage>
</organism>
<evidence type="ECO:0000313" key="16">
    <source>
        <dbReference type="RefSeq" id="XP_031566390.1"/>
    </source>
</evidence>
<evidence type="ECO:0000256" key="3">
    <source>
        <dbReference type="ARBA" id="ARBA00008919"/>
    </source>
</evidence>
<evidence type="ECO:0000256" key="1">
    <source>
        <dbReference type="ARBA" id="ARBA00004323"/>
    </source>
</evidence>
<comment type="pathway">
    <text evidence="2">Protein modification; protein glycosylation.</text>
</comment>
<dbReference type="Pfam" id="PF00852">
    <property type="entry name" value="Glyco_transf_10"/>
    <property type="match status" value="1"/>
</dbReference>
<dbReference type="KEGG" id="aten:116301467"/>
<reference evidence="16" key="1">
    <citation type="submission" date="2025-08" db="UniProtKB">
        <authorList>
            <consortium name="RefSeq"/>
        </authorList>
    </citation>
    <scope>IDENTIFICATION</scope>
    <source>
        <tissue evidence="16">Tentacle</tissue>
    </source>
</reference>
<dbReference type="Gene3D" id="3.40.50.11660">
    <property type="entry name" value="Glycosyl transferase family 10, C-terminal domain"/>
    <property type="match status" value="1"/>
</dbReference>
<feature type="domain" description="Fucosyltransferase N-terminal" evidence="14">
    <location>
        <begin position="61"/>
        <end position="176"/>
    </location>
</feature>
<evidence type="ECO:0000256" key="9">
    <source>
        <dbReference type="ARBA" id="ARBA00023034"/>
    </source>
</evidence>
<evidence type="ECO:0000313" key="15">
    <source>
        <dbReference type="Proteomes" id="UP000515163"/>
    </source>
</evidence>
<evidence type="ECO:0000259" key="14">
    <source>
        <dbReference type="Pfam" id="PF17039"/>
    </source>
</evidence>
<keyword evidence="11" id="KW-0325">Glycoprotein</keyword>
<dbReference type="GO" id="GO:0000139">
    <property type="term" value="C:Golgi membrane"/>
    <property type="evidence" value="ECO:0007669"/>
    <property type="project" value="UniProtKB-SubCell"/>
</dbReference>
<comment type="subcellular location">
    <subcellularLocation>
        <location evidence="1">Golgi apparatus membrane</location>
        <topology evidence="1">Single-pass type II membrane protein</topology>
    </subcellularLocation>
    <subcellularLocation>
        <location evidence="12">Golgi apparatus</location>
        <location evidence="12">Golgi stack membrane</location>
        <topology evidence="12">Single-pass type II membrane protein</topology>
    </subcellularLocation>
</comment>
<keyword evidence="7" id="KW-0735">Signal-anchor</keyword>
<sequence>MEKVEENNEKQARLNETMITIRSRLLEIKNTGKQVKMTATVEGEKHSKLHPQNKSQEMQYKLVLIYTPWFGIMPWPQLKNTYNFTHFNGKSCKESRCRLTYDKKDLARSDAVMFHGTDLPSVNTMKEMSRNRSLNQRWVFFIHENPYYTFINTNMYNGFFNWTMTYRRDSDIFAPYRYYTPLDSTETSINKKQRNYAQGKDKFIAWMVSNCGKLRDKVTAKLLKYVNVTVFGPCGKHFNQTNRCNRKTRDCEKLLKRFKFYLSFENRNCIDYVTEKYWYTSFNHDMVPIVLGPLKYDSKIAIPDSYINVMDFPSLKDLASYLKYLDKNDTAYNEYFQWKRKYKLGNMNPWKCQMCADLHNPNLPPKVYDDLGSYWDKKKSCEKYEEEVRKLLQR</sequence>
<dbReference type="RefSeq" id="XP_031566390.1">
    <property type="nucleotide sequence ID" value="XM_031710530.1"/>
</dbReference>
<keyword evidence="6 12" id="KW-0812">Transmembrane</keyword>
<comment type="similarity">
    <text evidence="3 12">Belongs to the glycosyltransferase 10 family.</text>
</comment>
<dbReference type="AlphaFoldDB" id="A0A6P8II96"/>
<keyword evidence="8" id="KW-1133">Transmembrane helix</keyword>
<dbReference type="UniPathway" id="UPA00378"/>
<feature type="domain" description="Fucosyltransferase C-terminal" evidence="13">
    <location>
        <begin position="198"/>
        <end position="372"/>
    </location>
</feature>